<dbReference type="PROSITE" id="PS00758">
    <property type="entry name" value="ARGE_DAPE_CPG2_1"/>
    <property type="match status" value="1"/>
</dbReference>
<keyword evidence="1" id="KW-0378">Hydrolase</keyword>
<gene>
    <name evidence="2" type="ORF">LCGC14_2415790</name>
</gene>
<proteinExistence type="predicted"/>
<name>A0A0F9CDC4_9ZZZZ</name>
<evidence type="ECO:0000313" key="2">
    <source>
        <dbReference type="EMBL" id="KKL24392.1"/>
    </source>
</evidence>
<dbReference type="InterPro" id="IPR001261">
    <property type="entry name" value="ArgE/DapE_CS"/>
</dbReference>
<comment type="caution">
    <text evidence="2">The sequence shown here is derived from an EMBL/GenBank/DDBJ whole genome shotgun (WGS) entry which is preliminary data.</text>
</comment>
<accession>A0A0F9CDC4</accession>
<dbReference type="SUPFAM" id="SSF53187">
    <property type="entry name" value="Zn-dependent exopeptidases"/>
    <property type="match status" value="1"/>
</dbReference>
<protein>
    <recommendedName>
        <fullName evidence="3">Peptidase M28 domain-containing protein</fullName>
    </recommendedName>
</protein>
<dbReference type="EMBL" id="LAZR01036613">
    <property type="protein sequence ID" value="KKL24392.1"/>
    <property type="molecule type" value="Genomic_DNA"/>
</dbReference>
<reference evidence="2" key="1">
    <citation type="journal article" date="2015" name="Nature">
        <title>Complex archaea that bridge the gap between prokaryotes and eukaryotes.</title>
        <authorList>
            <person name="Spang A."/>
            <person name="Saw J.H."/>
            <person name="Jorgensen S.L."/>
            <person name="Zaremba-Niedzwiedzka K."/>
            <person name="Martijn J."/>
            <person name="Lind A.E."/>
            <person name="van Eijk R."/>
            <person name="Schleper C."/>
            <person name="Guy L."/>
            <person name="Ettema T.J."/>
        </authorList>
    </citation>
    <scope>NUCLEOTIDE SEQUENCE</scope>
</reference>
<sequence>MELKAELSYWLRPVNKLFKDFRKQTINYKNHKKRRIFIDRGSDILFIAHLDTVLPPRLIKQTKDRVYATGLDDRLGCMVAYNLSLEFGVDLLLTDNEEIGKTTAFYHDCKDYKWIAEFDRAGSDVVTYDLDNEQFHNDLDDCFAIGIGSYSDICSLDTLACCVNIGIGYRKAHNKDSYVDISILKKQTEKFREFYAEHKDTKYTQRIWTQYNDYGYSYNGNGYDYDCDCDRCGDNNAEPIFEYFLCESCIEILVLELHI</sequence>
<evidence type="ECO:0008006" key="3">
    <source>
        <dbReference type="Google" id="ProtNLM"/>
    </source>
</evidence>
<evidence type="ECO:0000256" key="1">
    <source>
        <dbReference type="ARBA" id="ARBA00022801"/>
    </source>
</evidence>
<organism evidence="2">
    <name type="scientific">marine sediment metagenome</name>
    <dbReference type="NCBI Taxonomy" id="412755"/>
    <lineage>
        <taxon>unclassified sequences</taxon>
        <taxon>metagenomes</taxon>
        <taxon>ecological metagenomes</taxon>
    </lineage>
</organism>
<dbReference type="AlphaFoldDB" id="A0A0F9CDC4"/>
<dbReference type="Gene3D" id="3.40.630.10">
    <property type="entry name" value="Zn peptidases"/>
    <property type="match status" value="1"/>
</dbReference>